<evidence type="ECO:0000313" key="4">
    <source>
        <dbReference type="EMBL" id="OYQ13471.1"/>
    </source>
</evidence>
<proteinExistence type="inferred from homology"/>
<comment type="caution">
    <text evidence="4">The sequence shown here is derived from an EMBL/GenBank/DDBJ whole genome shotgun (WGS) entry which is preliminary data.</text>
</comment>
<comment type="similarity">
    <text evidence="1 2">Belongs to the allantoicase family.</text>
</comment>
<gene>
    <name evidence="2" type="primary">alc</name>
    <name evidence="4" type="ORF">B7R77_09550</name>
</gene>
<organism evidence="4 5">
    <name type="scientific">Ralstonia solanacearum K60</name>
    <dbReference type="NCBI Taxonomy" id="1091042"/>
    <lineage>
        <taxon>Bacteria</taxon>
        <taxon>Pseudomonadati</taxon>
        <taxon>Pseudomonadota</taxon>
        <taxon>Betaproteobacteria</taxon>
        <taxon>Burkholderiales</taxon>
        <taxon>Burkholderiaceae</taxon>
        <taxon>Ralstonia</taxon>
        <taxon>Ralstonia solanacearum species complex</taxon>
    </lineage>
</organism>
<comment type="pathway">
    <text evidence="2">Nitrogen metabolism; (S)-allantoin degradation; (S)-ureidoglycolate from allantoate (aminidohydrolase route): step 1/1.</text>
</comment>
<dbReference type="Pfam" id="PF03561">
    <property type="entry name" value="Allantoicase"/>
    <property type="match status" value="2"/>
</dbReference>
<keyword evidence="2" id="KW-0659">Purine metabolism</keyword>
<evidence type="ECO:0000313" key="5">
    <source>
        <dbReference type="Proteomes" id="UP000216164"/>
    </source>
</evidence>
<dbReference type="PIRSF" id="PIRSF016516">
    <property type="entry name" value="Allantoicase"/>
    <property type="match status" value="1"/>
</dbReference>
<dbReference type="PANTHER" id="PTHR12045:SF3">
    <property type="entry name" value="INACTIVE ALLANTOICASE-RELATED"/>
    <property type="match status" value="1"/>
</dbReference>
<dbReference type="InterPro" id="IPR008979">
    <property type="entry name" value="Galactose-bd-like_sf"/>
</dbReference>
<evidence type="ECO:0000256" key="1">
    <source>
        <dbReference type="ARBA" id="ARBA00009242"/>
    </source>
</evidence>
<dbReference type="SUPFAM" id="SSF49785">
    <property type="entry name" value="Galactose-binding domain-like"/>
    <property type="match status" value="2"/>
</dbReference>
<dbReference type="PANTHER" id="PTHR12045">
    <property type="entry name" value="ALLANTOICASE"/>
    <property type="match status" value="1"/>
</dbReference>
<feature type="domain" description="Allantoicase" evidence="3">
    <location>
        <begin position="193"/>
        <end position="334"/>
    </location>
</feature>
<dbReference type="RefSeq" id="WP_003270655.1">
    <property type="nucleotide sequence ID" value="NZ_NCTK01000001.1"/>
</dbReference>
<dbReference type="EMBL" id="NCTK01000001">
    <property type="protein sequence ID" value="OYQ13471.1"/>
    <property type="molecule type" value="Genomic_DNA"/>
</dbReference>
<evidence type="ECO:0000256" key="2">
    <source>
        <dbReference type="HAMAP-Rule" id="MF_00813"/>
    </source>
</evidence>
<feature type="domain" description="Allantoicase" evidence="3">
    <location>
        <begin position="26"/>
        <end position="172"/>
    </location>
</feature>
<dbReference type="AlphaFoldDB" id="A0AAP7ZND7"/>
<dbReference type="InterPro" id="IPR005164">
    <property type="entry name" value="Allantoicase"/>
</dbReference>
<dbReference type="Gene3D" id="2.60.120.260">
    <property type="entry name" value="Galactose-binding domain-like"/>
    <property type="match status" value="2"/>
</dbReference>
<dbReference type="NCBIfam" id="TIGR02961">
    <property type="entry name" value="allantoicase"/>
    <property type="match status" value="1"/>
</dbReference>
<name>A0AAP7ZND7_RALSL</name>
<dbReference type="Proteomes" id="UP000216164">
    <property type="component" value="Unassembled WGS sequence"/>
</dbReference>
<accession>A0AAP7ZND7</accession>
<comment type="catalytic activity">
    <reaction evidence="2">
        <text>allantoate + H2O = (S)-ureidoglycolate + urea</text>
        <dbReference type="Rhea" id="RHEA:11016"/>
        <dbReference type="ChEBI" id="CHEBI:15377"/>
        <dbReference type="ChEBI" id="CHEBI:16199"/>
        <dbReference type="ChEBI" id="CHEBI:17536"/>
        <dbReference type="ChEBI" id="CHEBI:57296"/>
        <dbReference type="EC" id="3.5.3.4"/>
    </reaction>
</comment>
<dbReference type="EC" id="3.5.3.4" evidence="2"/>
<protein>
    <recommendedName>
        <fullName evidence="2">Probable allantoicase</fullName>
        <ecNumber evidence="2">3.5.3.4</ecNumber>
    </recommendedName>
    <alternativeName>
        <fullName evidence="2">Allantoate amidinohydrolase</fullName>
    </alternativeName>
</protein>
<dbReference type="GO" id="GO:0004037">
    <property type="term" value="F:allantoicase activity"/>
    <property type="evidence" value="ECO:0007669"/>
    <property type="project" value="UniProtKB-UniRule"/>
</dbReference>
<sequence>MAMPTLDPSAPDFTRRYPNLADPRLGAVATFATDEFFAPKDRMLNPEPAVFIPGKYDDHGKWMDGWETRRRRNGGYDHCIVKLARPGVVKGVDIDTSHFTGNFPPAASIDAAFVPHGEPTDATQWTELVPSTTLQGNSHHYLDVFGTHAYTHLRVNIYPDGGIARLRVYGQPQVDWKGADRATLFDLAAMENGAYVVEVNNQHFGLASNLLMPGRGVNMGDGWETRRRREPGNDWCVIALAHPGRIRKIEVDTAHFKGNFADRVSLQAARVTGGTDATLKTQAMFWQTLLPEQKLQMDHQHYYEAGIADLGSVTHVRFNMFPDGGVSRLRLWGVLE</sequence>
<reference evidence="4 5" key="1">
    <citation type="submission" date="2017-04" db="EMBL/GenBank/DDBJ databases">
        <title>Genome Announcement: Closed genomes of Ralstonia solanacearum strains K60, UW551, and UW700.</title>
        <authorList>
            <person name="Hayes M."/>
            <person name="Macintyre A.M."/>
            <person name="Allen C."/>
        </authorList>
    </citation>
    <scope>NUCLEOTIDE SEQUENCE [LARGE SCALE GENOMIC DNA]</scope>
    <source>
        <strain evidence="4 5">UW25</strain>
    </source>
</reference>
<dbReference type="InterPro" id="IPR015908">
    <property type="entry name" value="Allantoicase_dom"/>
</dbReference>
<dbReference type="GO" id="GO:0000256">
    <property type="term" value="P:allantoin catabolic process"/>
    <property type="evidence" value="ECO:0007669"/>
    <property type="project" value="UniProtKB-UniRule"/>
</dbReference>
<dbReference type="GO" id="GO:0006144">
    <property type="term" value="P:purine nucleobase metabolic process"/>
    <property type="evidence" value="ECO:0007669"/>
    <property type="project" value="UniProtKB-KW"/>
</dbReference>
<evidence type="ECO:0000259" key="3">
    <source>
        <dbReference type="Pfam" id="PF03561"/>
    </source>
</evidence>
<dbReference type="HAMAP" id="MF_00813">
    <property type="entry name" value="Allantoicase"/>
    <property type="match status" value="1"/>
</dbReference>
<keyword evidence="2" id="KW-0378">Hydrolase</keyword>